<reference evidence="1 3" key="1">
    <citation type="submission" date="2016-10" db="EMBL/GenBank/DDBJ databases">
        <title>Complete Genome Sequence of Acetogen Clostridium formicoaceticum ATCC 27076.</title>
        <authorList>
            <person name="Bao T."/>
            <person name="Cheng C."/>
            <person name="Zhao J."/>
            <person name="Yang S.-T."/>
            <person name="Wang J."/>
            <person name="Wang M."/>
        </authorList>
    </citation>
    <scope>NUCLEOTIDE SEQUENCE [LARGE SCALE GENOMIC DNA]</scope>
    <source>
        <strain evidence="1 3">ATCC 27076</strain>
    </source>
</reference>
<dbReference type="Proteomes" id="UP000192478">
    <property type="component" value="Chromosome"/>
</dbReference>
<name>A0AAC9RK83_9CLOT</name>
<protein>
    <submittedName>
        <fullName evidence="2">Uncharacterized protein</fullName>
    </submittedName>
</protein>
<dbReference type="AlphaFoldDB" id="A0AAC9RK83"/>
<evidence type="ECO:0000313" key="1">
    <source>
        <dbReference type="EMBL" id="AOY76722.1"/>
    </source>
</evidence>
<gene>
    <name evidence="1" type="ORF">BJL90_13105</name>
    <name evidence="2" type="ORF">CLFO_15470</name>
</gene>
<accession>A0AAC9RK83</accession>
<proteinExistence type="predicted"/>
<reference evidence="2 4" key="2">
    <citation type="submission" date="2017-03" db="EMBL/GenBank/DDBJ databases">
        <title>Complete sequence of Clostridium formicaceticum DSM 92.</title>
        <authorList>
            <person name="Poehlein A."/>
            <person name="Karl M."/>
            <person name="Bengelsdorf F.R."/>
            <person name="Duerre P."/>
            <person name="Daniel R."/>
        </authorList>
    </citation>
    <scope>NUCLEOTIDE SEQUENCE [LARGE SCALE GENOMIC DNA]</scope>
    <source>
        <strain evidence="2 4">DSM 92</strain>
    </source>
</reference>
<evidence type="ECO:0000313" key="4">
    <source>
        <dbReference type="Proteomes" id="UP000192478"/>
    </source>
</evidence>
<evidence type="ECO:0000313" key="2">
    <source>
        <dbReference type="EMBL" id="ARE87159.1"/>
    </source>
</evidence>
<keyword evidence="3" id="KW-1185">Reference proteome</keyword>
<dbReference type="KEGG" id="cfm:BJL90_13105"/>
<dbReference type="Proteomes" id="UP000177894">
    <property type="component" value="Chromosome"/>
</dbReference>
<dbReference type="EMBL" id="CP017603">
    <property type="protein sequence ID" value="AOY76722.1"/>
    <property type="molecule type" value="Genomic_DNA"/>
</dbReference>
<sequence>MIGGERILNNNTYWRRLIESMEPEKLKQYTKTDYGKALEKELNDLEAKGLISGFQKKLILSIKPKNILDFTKIRIHGCA</sequence>
<evidence type="ECO:0000313" key="3">
    <source>
        <dbReference type="Proteomes" id="UP000177894"/>
    </source>
</evidence>
<organism evidence="2 4">
    <name type="scientific">Clostridium formicaceticum</name>
    <dbReference type="NCBI Taxonomy" id="1497"/>
    <lineage>
        <taxon>Bacteria</taxon>
        <taxon>Bacillati</taxon>
        <taxon>Bacillota</taxon>
        <taxon>Clostridia</taxon>
        <taxon>Eubacteriales</taxon>
        <taxon>Clostridiaceae</taxon>
        <taxon>Clostridium</taxon>
    </lineage>
</organism>
<dbReference type="EMBL" id="CP020559">
    <property type="protein sequence ID" value="ARE87159.1"/>
    <property type="molecule type" value="Genomic_DNA"/>
</dbReference>